<dbReference type="RefSeq" id="WP_130975925.1">
    <property type="nucleotide sequence ID" value="NZ_JBFKZN010000016.1"/>
</dbReference>
<dbReference type="PROSITE" id="PS50943">
    <property type="entry name" value="HTH_CROC1"/>
    <property type="match status" value="1"/>
</dbReference>
<dbReference type="CDD" id="cd00093">
    <property type="entry name" value="HTH_XRE"/>
    <property type="match status" value="1"/>
</dbReference>
<evidence type="ECO:0000259" key="1">
    <source>
        <dbReference type="PROSITE" id="PS50943"/>
    </source>
</evidence>
<evidence type="ECO:0000313" key="2">
    <source>
        <dbReference type="EMBL" id="MEW5291731.1"/>
    </source>
</evidence>
<accession>A0ABV3N7I2</accession>
<evidence type="ECO:0000313" key="3">
    <source>
        <dbReference type="Proteomes" id="UP001554567"/>
    </source>
</evidence>
<name>A0ABV3N7I2_9GAMM</name>
<dbReference type="SUPFAM" id="SSF47413">
    <property type="entry name" value="lambda repressor-like DNA-binding domains"/>
    <property type="match status" value="1"/>
</dbReference>
<dbReference type="SMART" id="SM00530">
    <property type="entry name" value="HTH_XRE"/>
    <property type="match status" value="1"/>
</dbReference>
<proteinExistence type="predicted"/>
<dbReference type="InterPro" id="IPR001387">
    <property type="entry name" value="Cro/C1-type_HTH"/>
</dbReference>
<sequence length="113" mass="13108">MVPKRFKEARIAAGLSQEKLADLLDIDGVNTRSRLSSYEVGRTEPPFSLVKRIAKILDYPENYFYTEDDNFAKAVLEFHRNRLKADFNPYYTVLVDVKDKIEQLNAYMGKVID</sequence>
<dbReference type="Pfam" id="PF01381">
    <property type="entry name" value="HTH_3"/>
    <property type="match status" value="1"/>
</dbReference>
<organism evidence="2 3">
    <name type="scientific">Erwinia papayae</name>
    <dbReference type="NCBI Taxonomy" id="206499"/>
    <lineage>
        <taxon>Bacteria</taxon>
        <taxon>Pseudomonadati</taxon>
        <taxon>Pseudomonadota</taxon>
        <taxon>Gammaproteobacteria</taxon>
        <taxon>Enterobacterales</taxon>
        <taxon>Erwiniaceae</taxon>
        <taxon>Erwinia</taxon>
    </lineage>
</organism>
<keyword evidence="3" id="KW-1185">Reference proteome</keyword>
<dbReference type="Proteomes" id="UP001554567">
    <property type="component" value="Unassembled WGS sequence"/>
</dbReference>
<dbReference type="InterPro" id="IPR010982">
    <property type="entry name" value="Lambda_DNA-bd_dom_sf"/>
</dbReference>
<dbReference type="Gene3D" id="1.10.260.40">
    <property type="entry name" value="lambda repressor-like DNA-binding domains"/>
    <property type="match status" value="1"/>
</dbReference>
<protein>
    <submittedName>
        <fullName evidence="2">Helix-turn-helix transcriptional regulator</fullName>
    </submittedName>
</protein>
<dbReference type="EMBL" id="JBFKZN010000016">
    <property type="protein sequence ID" value="MEW5291731.1"/>
    <property type="molecule type" value="Genomic_DNA"/>
</dbReference>
<feature type="domain" description="HTH cro/C1-type" evidence="1">
    <location>
        <begin position="6"/>
        <end position="64"/>
    </location>
</feature>
<reference evidence="2 3" key="1">
    <citation type="submission" date="2024-07" db="EMBL/GenBank/DDBJ databases">
        <authorList>
            <person name="Dulla G.F.J."/>
            <person name="Delorm J.G."/>
        </authorList>
    </citation>
    <scope>NUCLEOTIDE SEQUENCE [LARGE SCALE GENOMIC DNA]</scope>
    <source>
        <strain evidence="2 3">JGD 233</strain>
    </source>
</reference>
<gene>
    <name evidence="2" type="ORF">ABW286_21590</name>
</gene>
<comment type="caution">
    <text evidence="2">The sequence shown here is derived from an EMBL/GenBank/DDBJ whole genome shotgun (WGS) entry which is preliminary data.</text>
</comment>